<dbReference type="EMBL" id="KL197746">
    <property type="protein sequence ID" value="KDQ51635.1"/>
    <property type="molecule type" value="Genomic_DNA"/>
</dbReference>
<organism evidence="1 2">
    <name type="scientific">Jaapia argillacea MUCL 33604</name>
    <dbReference type="NCBI Taxonomy" id="933084"/>
    <lineage>
        <taxon>Eukaryota</taxon>
        <taxon>Fungi</taxon>
        <taxon>Dikarya</taxon>
        <taxon>Basidiomycota</taxon>
        <taxon>Agaricomycotina</taxon>
        <taxon>Agaricomycetes</taxon>
        <taxon>Agaricomycetidae</taxon>
        <taxon>Jaapiales</taxon>
        <taxon>Jaapiaceae</taxon>
        <taxon>Jaapia</taxon>
    </lineage>
</organism>
<accession>A0A067PCS3</accession>
<evidence type="ECO:0000313" key="2">
    <source>
        <dbReference type="Proteomes" id="UP000027265"/>
    </source>
</evidence>
<evidence type="ECO:0000313" key="1">
    <source>
        <dbReference type="EMBL" id="KDQ51635.1"/>
    </source>
</evidence>
<dbReference type="InParanoid" id="A0A067PCS3"/>
<proteinExistence type="predicted"/>
<protein>
    <submittedName>
        <fullName evidence="1">Uncharacterized protein</fullName>
    </submittedName>
</protein>
<name>A0A067PCS3_9AGAM</name>
<dbReference type="Proteomes" id="UP000027265">
    <property type="component" value="Unassembled WGS sequence"/>
</dbReference>
<keyword evidence="2" id="KW-1185">Reference proteome</keyword>
<dbReference type="HOGENOM" id="CLU_1482190_0_0_1"/>
<sequence length="182" mass="20318">MCLSDFRNSTSCSQLFSEFAKQNKTPWDLSYNTSTVSPTPRHRPMNRASSYKRRISPALYFPSAIRASWRIAKEVLGLGELEAVHRRTSDVGLKSRSTRTLQMFASQIDYGCGEGRVKAGRMACDGSRIHIVEAHPAPTPSAHASSVSSLSKLCPSVSIHIIHHWRCSRDLDPTRAFRLSDL</sequence>
<gene>
    <name evidence="1" type="ORF">JAAARDRAFT_500492</name>
</gene>
<reference evidence="2" key="1">
    <citation type="journal article" date="2014" name="Proc. Natl. Acad. Sci. U.S.A.">
        <title>Extensive sampling of basidiomycete genomes demonstrates inadequacy of the white-rot/brown-rot paradigm for wood decay fungi.</title>
        <authorList>
            <person name="Riley R."/>
            <person name="Salamov A.A."/>
            <person name="Brown D.W."/>
            <person name="Nagy L.G."/>
            <person name="Floudas D."/>
            <person name="Held B.W."/>
            <person name="Levasseur A."/>
            <person name="Lombard V."/>
            <person name="Morin E."/>
            <person name="Otillar R."/>
            <person name="Lindquist E.A."/>
            <person name="Sun H."/>
            <person name="LaButti K.M."/>
            <person name="Schmutz J."/>
            <person name="Jabbour D."/>
            <person name="Luo H."/>
            <person name="Baker S.E."/>
            <person name="Pisabarro A.G."/>
            <person name="Walton J.D."/>
            <person name="Blanchette R.A."/>
            <person name="Henrissat B."/>
            <person name="Martin F."/>
            <person name="Cullen D."/>
            <person name="Hibbett D.S."/>
            <person name="Grigoriev I.V."/>
        </authorList>
    </citation>
    <scope>NUCLEOTIDE SEQUENCE [LARGE SCALE GENOMIC DNA]</scope>
    <source>
        <strain evidence="2">MUCL 33604</strain>
    </source>
</reference>
<dbReference type="AlphaFoldDB" id="A0A067PCS3"/>